<comment type="caution">
    <text evidence="2">The sequence shown here is derived from an EMBL/GenBank/DDBJ whole genome shotgun (WGS) entry which is preliminary data.</text>
</comment>
<gene>
    <name evidence="2" type="ORF">DFR74_10350</name>
</gene>
<proteinExistence type="predicted"/>
<evidence type="ECO:0000313" key="3">
    <source>
        <dbReference type="Proteomes" id="UP000252586"/>
    </source>
</evidence>
<feature type="signal peptide" evidence="1">
    <location>
        <begin position="1"/>
        <end position="20"/>
    </location>
</feature>
<reference evidence="2 3" key="1">
    <citation type="submission" date="2018-06" db="EMBL/GenBank/DDBJ databases">
        <title>Genomic Encyclopedia of Type Strains, Phase IV (KMG-IV): sequencing the most valuable type-strain genomes for metagenomic binning, comparative biology and taxonomic classification.</title>
        <authorList>
            <person name="Goeker M."/>
        </authorList>
    </citation>
    <scope>NUCLEOTIDE SEQUENCE [LARGE SCALE GENOMIC DNA]</scope>
    <source>
        <strain evidence="2 3">DSM 44599</strain>
    </source>
</reference>
<dbReference type="EMBL" id="QNRE01000003">
    <property type="protein sequence ID" value="RBO92407.1"/>
    <property type="molecule type" value="Genomic_DNA"/>
</dbReference>
<dbReference type="RefSeq" id="WP_084537759.1">
    <property type="nucleotide sequence ID" value="NZ_CP107943.1"/>
</dbReference>
<dbReference type="InterPro" id="IPR024520">
    <property type="entry name" value="DUF3558"/>
</dbReference>
<dbReference type="AlphaFoldDB" id="A0A366DQP1"/>
<evidence type="ECO:0000256" key="1">
    <source>
        <dbReference type="SAM" id="SignalP"/>
    </source>
</evidence>
<dbReference type="STRING" id="1210090.GCA_001613185_03538"/>
<dbReference type="PROSITE" id="PS51257">
    <property type="entry name" value="PROKAR_LIPOPROTEIN"/>
    <property type="match status" value="1"/>
</dbReference>
<name>A0A366DQP1_9NOCA</name>
<keyword evidence="3" id="KW-1185">Reference proteome</keyword>
<dbReference type="OrthoDB" id="4563594at2"/>
<feature type="chain" id="PRO_5016942876" evidence="1">
    <location>
        <begin position="21"/>
        <end position="182"/>
    </location>
</feature>
<evidence type="ECO:0000313" key="2">
    <source>
        <dbReference type="EMBL" id="RBO92407.1"/>
    </source>
</evidence>
<dbReference type="Proteomes" id="UP000252586">
    <property type="component" value="Unassembled WGS sequence"/>
</dbReference>
<dbReference type="Pfam" id="PF12079">
    <property type="entry name" value="DUF3558"/>
    <property type="match status" value="1"/>
</dbReference>
<accession>A0A366DQP1</accession>
<keyword evidence="1" id="KW-0732">Signal</keyword>
<sequence length="182" mass="19649">MRIAHALRTAITGGAVLVLAAGCGTEVGGQAESTSTTTTPAMDNLLNPCTDIPDEWLVETGVDPASERDTVNPSDASAWRVCGWNSVELPYRVDVMSSSRKLEEIRANPSLVLLRETTIGTRPALVTRNQSDTDTESCYVAFPADQGSFTIAVGWRASQPKTHDRCDLAIKHATDLERHLPN</sequence>
<protein>
    <submittedName>
        <fullName evidence="2">Uncharacterized protein DUF3558</fullName>
    </submittedName>
</protein>
<organism evidence="2 3">
    <name type="scientific">Nocardia puris</name>
    <dbReference type="NCBI Taxonomy" id="208602"/>
    <lineage>
        <taxon>Bacteria</taxon>
        <taxon>Bacillati</taxon>
        <taxon>Actinomycetota</taxon>
        <taxon>Actinomycetes</taxon>
        <taxon>Mycobacteriales</taxon>
        <taxon>Nocardiaceae</taxon>
        <taxon>Nocardia</taxon>
    </lineage>
</organism>